<dbReference type="RefSeq" id="WP_191273109.1">
    <property type="nucleotide sequence ID" value="NZ_BNDS01000009.1"/>
</dbReference>
<reference evidence="1 2" key="1">
    <citation type="journal article" date="2022" name="Int. J. Syst. Evol. Microbiol.">
        <title>Neobacillus kokaensis sp. nov., isolated from soil.</title>
        <authorList>
            <person name="Yuki K."/>
            <person name="Matsubara H."/>
            <person name="Yamaguchi S."/>
        </authorList>
    </citation>
    <scope>NUCLEOTIDE SEQUENCE [LARGE SCALE GENOMIC DNA]</scope>
    <source>
        <strain evidence="1 2">LOB 377</strain>
    </source>
</reference>
<organism evidence="1 2">
    <name type="scientific">Neobacillus kokaensis</name>
    <dbReference type="NCBI Taxonomy" id="2759023"/>
    <lineage>
        <taxon>Bacteria</taxon>
        <taxon>Bacillati</taxon>
        <taxon>Bacillota</taxon>
        <taxon>Bacilli</taxon>
        <taxon>Bacillales</taxon>
        <taxon>Bacillaceae</taxon>
        <taxon>Neobacillus</taxon>
    </lineage>
</organism>
<keyword evidence="2" id="KW-1185">Reference proteome</keyword>
<evidence type="ECO:0000313" key="1">
    <source>
        <dbReference type="EMBL" id="GHH98871.1"/>
    </source>
</evidence>
<comment type="caution">
    <text evidence="1">The sequence shown here is derived from an EMBL/GenBank/DDBJ whole genome shotgun (WGS) entry which is preliminary data.</text>
</comment>
<accession>A0ABQ3N458</accession>
<dbReference type="Proteomes" id="UP000637074">
    <property type="component" value="Unassembled WGS sequence"/>
</dbReference>
<evidence type="ECO:0000313" key="2">
    <source>
        <dbReference type="Proteomes" id="UP000637074"/>
    </source>
</evidence>
<protein>
    <recommendedName>
        <fullName evidence="3">Phage protein</fullName>
    </recommendedName>
</protein>
<sequence length="92" mass="10811">MDMNHTQKVNFKFENEKGDLEVKGEIYGESHIPFFDDLKFKAVIALLNSIDQQNFNDSGNSQIFNLYIREIEETIKEMRNYNQFQEGKLGKS</sequence>
<proteinExistence type="predicted"/>
<dbReference type="EMBL" id="BNDS01000009">
    <property type="protein sequence ID" value="GHH98871.1"/>
    <property type="molecule type" value="Genomic_DNA"/>
</dbReference>
<name>A0ABQ3N458_9BACI</name>
<gene>
    <name evidence="1" type="ORF">AM1BK_24140</name>
</gene>
<evidence type="ECO:0008006" key="3">
    <source>
        <dbReference type="Google" id="ProtNLM"/>
    </source>
</evidence>